<dbReference type="RefSeq" id="WP_222682804.1">
    <property type="nucleotide sequence ID" value="NZ_JABUBT010000001.1"/>
</dbReference>
<gene>
    <name evidence="1" type="ORF">HQ603_02760</name>
</gene>
<keyword evidence="2" id="KW-1185">Reference proteome</keyword>
<dbReference type="EMBL" id="JABUBU010000001">
    <property type="protein sequence ID" value="MBY6365668.1"/>
    <property type="molecule type" value="Genomic_DNA"/>
</dbReference>
<dbReference type="Proteomes" id="UP000825228">
    <property type="component" value="Unassembled WGS sequence"/>
</dbReference>
<organism evidence="1 2">
    <name type="scientific">Rhodococcoides corynebacterioides</name>
    <dbReference type="NCBI Taxonomy" id="53972"/>
    <lineage>
        <taxon>Bacteria</taxon>
        <taxon>Bacillati</taxon>
        <taxon>Actinomycetota</taxon>
        <taxon>Actinomycetes</taxon>
        <taxon>Mycobacteriales</taxon>
        <taxon>Nocardiaceae</taxon>
        <taxon>Rhodococcoides</taxon>
    </lineage>
</organism>
<accession>A0ABS7NZU9</accession>
<evidence type="ECO:0000313" key="2">
    <source>
        <dbReference type="Proteomes" id="UP000825228"/>
    </source>
</evidence>
<comment type="caution">
    <text evidence="1">The sequence shown here is derived from an EMBL/GenBank/DDBJ whole genome shotgun (WGS) entry which is preliminary data.</text>
</comment>
<name>A0ABS7NZU9_9NOCA</name>
<reference evidence="1 2" key="1">
    <citation type="submission" date="2020-06" db="EMBL/GenBank/DDBJ databases">
        <title>Taxonomy, biology and ecology of Rhodococcus bacteria occurring in California pistachio and other woody hosts as revealed by genome sequence analyses.</title>
        <authorList>
            <person name="Gai Y."/>
            <person name="Riely B."/>
        </authorList>
    </citation>
    <scope>NUCLEOTIDE SEQUENCE [LARGE SCALE GENOMIC DNA]</scope>
    <source>
        <strain evidence="1 2">BP-281</strain>
    </source>
</reference>
<proteinExistence type="predicted"/>
<sequence>MTVLWMLEDLEWWPNAPEPRDVFSPTTYWASPEEMDLPPEVVTETPVTVEEVHMDGYTERIAHLGNGFTTLLGKGGGPTGVTMLTGCLVWDHYLWTEYRTTPTGNVRLVERRGGIVQRVTRDETTHPGVFSIHPSGPTKYQIGEADDGYEFCWHASMVELVHAETE</sequence>
<protein>
    <submittedName>
        <fullName evidence="1">Uncharacterized protein</fullName>
    </submittedName>
</protein>
<evidence type="ECO:0000313" key="1">
    <source>
        <dbReference type="EMBL" id="MBY6365668.1"/>
    </source>
</evidence>